<protein>
    <submittedName>
        <fullName evidence="1">Uncharacterized protein</fullName>
    </submittedName>
</protein>
<evidence type="ECO:0000313" key="2">
    <source>
        <dbReference type="Proteomes" id="UP000004931"/>
    </source>
</evidence>
<name>A0YG59_9GAMM</name>
<evidence type="ECO:0000313" key="1">
    <source>
        <dbReference type="EMBL" id="EAW30085.1"/>
    </source>
</evidence>
<dbReference type="STRING" id="247633.GP2143_10947"/>
<comment type="caution">
    <text evidence="1">The sequence shown here is derived from an EMBL/GenBank/DDBJ whole genome shotgun (WGS) entry which is preliminary data.</text>
</comment>
<proteinExistence type="predicted"/>
<keyword evidence="2" id="KW-1185">Reference proteome</keyword>
<dbReference type="EMBL" id="AAVT01000010">
    <property type="protein sequence ID" value="EAW30085.1"/>
    <property type="molecule type" value="Genomic_DNA"/>
</dbReference>
<dbReference type="InterPro" id="IPR029016">
    <property type="entry name" value="GAF-like_dom_sf"/>
</dbReference>
<accession>A0YG59</accession>
<sequence>MRRYVGRQDQKSAELSSCRLDVLGSKVNDLHQKALENEHIMRRYQRFERQLLGYNGLDDLFKGMPCNAVDYFQFDQVELGLYGPEHTLLALLSEEMLAMPGLYLEKDVIT</sequence>
<organism evidence="1 2">
    <name type="scientific">marine gamma proteobacterium HTCC2143</name>
    <dbReference type="NCBI Taxonomy" id="247633"/>
    <lineage>
        <taxon>Bacteria</taxon>
        <taxon>Pseudomonadati</taxon>
        <taxon>Pseudomonadota</taxon>
        <taxon>Gammaproteobacteria</taxon>
        <taxon>Cellvibrionales</taxon>
        <taxon>Spongiibacteraceae</taxon>
        <taxon>BD1-7 clade</taxon>
    </lineage>
</organism>
<reference evidence="1 2" key="1">
    <citation type="journal article" date="2010" name="J. Bacteriol.">
        <title>Genome sequence of the oligotrophic marine Gammaproteobacterium HTCC2143, isolated from the Oregon Coast.</title>
        <authorList>
            <person name="Oh H.M."/>
            <person name="Kang I."/>
            <person name="Ferriera S."/>
            <person name="Giovannoni S.J."/>
            <person name="Cho J.C."/>
        </authorList>
    </citation>
    <scope>NUCLEOTIDE SEQUENCE [LARGE SCALE GENOMIC DNA]</scope>
    <source>
        <strain evidence="1 2">HTCC2143</strain>
    </source>
</reference>
<dbReference type="Gene3D" id="3.30.450.40">
    <property type="match status" value="1"/>
</dbReference>
<dbReference type="AlphaFoldDB" id="A0YG59"/>
<gene>
    <name evidence="1" type="ORF">GP2143_10947</name>
</gene>
<dbReference type="Proteomes" id="UP000004931">
    <property type="component" value="Unassembled WGS sequence"/>
</dbReference>